<dbReference type="Gene3D" id="3.40.309.10">
    <property type="entry name" value="Aldehyde Dehydrogenase, Chain A, domain 2"/>
    <property type="match status" value="1"/>
</dbReference>
<dbReference type="InterPro" id="IPR016161">
    <property type="entry name" value="Ald_DH/histidinol_DH"/>
</dbReference>
<dbReference type="FunFam" id="3.40.309.10:FF:000012">
    <property type="entry name" value="Betaine aldehyde dehydrogenase"/>
    <property type="match status" value="1"/>
</dbReference>
<evidence type="ECO:0000313" key="7">
    <source>
        <dbReference type="Proteomes" id="UP000192917"/>
    </source>
</evidence>
<dbReference type="Gene3D" id="3.40.605.10">
    <property type="entry name" value="Aldehyde Dehydrogenase, Chain A, domain 1"/>
    <property type="match status" value="1"/>
</dbReference>
<evidence type="ECO:0000256" key="4">
    <source>
        <dbReference type="RuleBase" id="RU003345"/>
    </source>
</evidence>
<dbReference type="Pfam" id="PF00171">
    <property type="entry name" value="Aldedh"/>
    <property type="match status" value="1"/>
</dbReference>
<feature type="domain" description="Aldehyde dehydrogenase" evidence="5">
    <location>
        <begin position="26"/>
        <end position="491"/>
    </location>
</feature>
<dbReference type="Proteomes" id="UP000192917">
    <property type="component" value="Unassembled WGS sequence"/>
</dbReference>
<comment type="similarity">
    <text evidence="1 4">Belongs to the aldehyde dehydrogenase family.</text>
</comment>
<dbReference type="EMBL" id="FWZX01000012">
    <property type="protein sequence ID" value="SMF36486.1"/>
    <property type="molecule type" value="Genomic_DNA"/>
</dbReference>
<dbReference type="GO" id="GO:0016620">
    <property type="term" value="F:oxidoreductase activity, acting on the aldehyde or oxo group of donors, NAD or NADP as acceptor"/>
    <property type="evidence" value="ECO:0007669"/>
    <property type="project" value="InterPro"/>
</dbReference>
<evidence type="ECO:0000259" key="5">
    <source>
        <dbReference type="Pfam" id="PF00171"/>
    </source>
</evidence>
<feature type="active site" evidence="3">
    <location>
        <position position="264"/>
    </location>
</feature>
<keyword evidence="7" id="KW-1185">Reference proteome</keyword>
<evidence type="ECO:0000256" key="3">
    <source>
        <dbReference type="PROSITE-ProRule" id="PRU10007"/>
    </source>
</evidence>
<reference evidence="6 7" key="1">
    <citation type="submission" date="2017-04" db="EMBL/GenBank/DDBJ databases">
        <authorList>
            <person name="Afonso C.L."/>
            <person name="Miller P.J."/>
            <person name="Scott M.A."/>
            <person name="Spackman E."/>
            <person name="Goraichik I."/>
            <person name="Dimitrov K.M."/>
            <person name="Suarez D.L."/>
            <person name="Swayne D.E."/>
        </authorList>
    </citation>
    <scope>NUCLEOTIDE SEQUENCE [LARGE SCALE GENOMIC DNA]</scope>
    <source>
        <strain evidence="6 7">USBA 355</strain>
    </source>
</reference>
<dbReference type="InterPro" id="IPR029510">
    <property type="entry name" value="Ald_DH_CS_GLU"/>
</dbReference>
<gene>
    <name evidence="6" type="ORF">SAMN05428998_11294</name>
</gene>
<dbReference type="InterPro" id="IPR015590">
    <property type="entry name" value="Aldehyde_DH_dom"/>
</dbReference>
<evidence type="ECO:0000313" key="6">
    <source>
        <dbReference type="EMBL" id="SMF36486.1"/>
    </source>
</evidence>
<name>A0A1Y6BYU4_9PROT</name>
<dbReference type="FunFam" id="3.40.605.10:FF:000007">
    <property type="entry name" value="NAD/NADP-dependent betaine aldehyde dehydrogenase"/>
    <property type="match status" value="1"/>
</dbReference>
<keyword evidence="2 4" id="KW-0560">Oxidoreductase</keyword>
<dbReference type="PANTHER" id="PTHR11699">
    <property type="entry name" value="ALDEHYDE DEHYDROGENASE-RELATED"/>
    <property type="match status" value="1"/>
</dbReference>
<dbReference type="InterPro" id="IPR016162">
    <property type="entry name" value="Ald_DH_N"/>
</dbReference>
<dbReference type="CDD" id="cd07114">
    <property type="entry name" value="ALDH_DhaS"/>
    <property type="match status" value="1"/>
</dbReference>
<dbReference type="PROSITE" id="PS00687">
    <property type="entry name" value="ALDEHYDE_DEHYDR_GLU"/>
    <property type="match status" value="1"/>
</dbReference>
<organism evidence="6 7">
    <name type="scientific">Tistlia consotensis USBA 355</name>
    <dbReference type="NCBI Taxonomy" id="560819"/>
    <lineage>
        <taxon>Bacteria</taxon>
        <taxon>Pseudomonadati</taxon>
        <taxon>Pseudomonadota</taxon>
        <taxon>Alphaproteobacteria</taxon>
        <taxon>Rhodospirillales</taxon>
        <taxon>Rhodovibrionaceae</taxon>
        <taxon>Tistlia</taxon>
    </lineage>
</organism>
<dbReference type="InterPro" id="IPR016163">
    <property type="entry name" value="Ald_DH_C"/>
</dbReference>
<dbReference type="STRING" id="560819.SAMN05428998_11294"/>
<dbReference type="PROSITE" id="PS00070">
    <property type="entry name" value="ALDEHYDE_DEHYDR_CYS"/>
    <property type="match status" value="1"/>
</dbReference>
<evidence type="ECO:0000256" key="2">
    <source>
        <dbReference type="ARBA" id="ARBA00023002"/>
    </source>
</evidence>
<accession>A0A1Y6BYU4</accession>
<protein>
    <submittedName>
        <fullName evidence="6">Aldehyde dehydrogenase (Acceptor)</fullName>
    </submittedName>
</protein>
<sequence length="508" mass="54439">MTAMTLETTAESIAGSRTRLYIGGEWLEPRSGRYLPSFDPATGEPWYEAAEAGADDVDAAVAAARRALADPAWRRLTQTDRGRMVRRLAELIAEHAETLAQLETRDNGKLLKEMRAQAGTLPEIYGYFAGMADKIQGDVVPINKPDMLNFTLREPLGVVGVIVPWNSPLYLLAGSLAPCLAIGNAVVAKPSEHTSASALAFAELVEAAGFPAGVFNVVTGYGHTAGEALARHPGVAKVCFTGGTETGRRVAASAASHLAPCNLELGGKSPHVVFADADAERAATGVVSGIFAAAGQTCIAGSRVFVEDRIYDDLLERLLDKAGKIVIGHPAAPDTQLGPLALEAQLDKVSRYVAWGVEDGATLKAGGRRPQAEGLGRGWYFEPTVFTDASNDMRVARDEIFGPVVCVMKFSGERELIEKANDTDYGLAAGVWTRDIDRALRFAREVDAGTVWINTYRSASFMSPSGGFKNSGYGKHNGFEAVREFSRLKSVVVDYSGQTHDPFVMRLK</sequence>
<dbReference type="SUPFAM" id="SSF53720">
    <property type="entry name" value="ALDH-like"/>
    <property type="match status" value="1"/>
</dbReference>
<dbReference type="InterPro" id="IPR016160">
    <property type="entry name" value="Ald_DH_CS_CYS"/>
</dbReference>
<evidence type="ECO:0000256" key="1">
    <source>
        <dbReference type="ARBA" id="ARBA00009986"/>
    </source>
</evidence>
<dbReference type="AlphaFoldDB" id="A0A1Y6BYU4"/>
<proteinExistence type="inferred from homology"/>